<dbReference type="KEGG" id="aplc:110989829"/>
<feature type="compositionally biased region" description="Low complexity" evidence="3">
    <location>
        <begin position="417"/>
        <end position="438"/>
    </location>
</feature>
<dbReference type="RefSeq" id="XP_022110173.1">
    <property type="nucleotide sequence ID" value="XM_022254481.1"/>
</dbReference>
<feature type="region of interest" description="Disordered" evidence="3">
    <location>
        <begin position="734"/>
        <end position="762"/>
    </location>
</feature>
<dbReference type="PANTHER" id="PTHR24184:SF6">
    <property type="entry name" value="ANKYRIN REPEAT AND SAM DOMAIN-CONTAINING PROTEIN 3"/>
    <property type="match status" value="1"/>
</dbReference>
<dbReference type="OrthoDB" id="539213at2759"/>
<dbReference type="Gene3D" id="1.25.40.20">
    <property type="entry name" value="Ankyrin repeat-containing domain"/>
    <property type="match status" value="1"/>
</dbReference>
<keyword evidence="5" id="KW-1185">Reference proteome</keyword>
<feature type="domain" description="SAM" evidence="4">
    <location>
        <begin position="553"/>
        <end position="617"/>
    </location>
</feature>
<dbReference type="SMART" id="SM00248">
    <property type="entry name" value="ANK"/>
    <property type="match status" value="4"/>
</dbReference>
<dbReference type="Proteomes" id="UP000694845">
    <property type="component" value="Unplaced"/>
</dbReference>
<dbReference type="InterPro" id="IPR036770">
    <property type="entry name" value="Ankyrin_rpt-contain_sf"/>
</dbReference>
<feature type="coiled-coil region" evidence="2">
    <location>
        <begin position="630"/>
        <end position="664"/>
    </location>
</feature>
<evidence type="ECO:0000313" key="6">
    <source>
        <dbReference type="RefSeq" id="XP_022110173.1"/>
    </source>
</evidence>
<dbReference type="OMA" id="ACYIGHE"/>
<dbReference type="PROSITE" id="PS50297">
    <property type="entry name" value="ANK_REP_REGION"/>
    <property type="match status" value="4"/>
</dbReference>
<dbReference type="Pfam" id="PF00536">
    <property type="entry name" value="SAM_1"/>
    <property type="match status" value="1"/>
</dbReference>
<dbReference type="PROSITE" id="PS50088">
    <property type="entry name" value="ANK_REPEAT"/>
    <property type="match status" value="4"/>
</dbReference>
<feature type="repeat" description="ANK" evidence="1">
    <location>
        <begin position="105"/>
        <end position="137"/>
    </location>
</feature>
<dbReference type="SMART" id="SM00454">
    <property type="entry name" value="SAM"/>
    <property type="match status" value="1"/>
</dbReference>
<evidence type="ECO:0000256" key="3">
    <source>
        <dbReference type="SAM" id="MobiDB-lite"/>
    </source>
</evidence>
<dbReference type="PROSITE" id="PS50105">
    <property type="entry name" value="SAM_DOMAIN"/>
    <property type="match status" value="1"/>
</dbReference>
<dbReference type="SUPFAM" id="SSF48403">
    <property type="entry name" value="Ankyrin repeat"/>
    <property type="match status" value="1"/>
</dbReference>
<dbReference type="CDD" id="cd09519">
    <property type="entry name" value="SAM_ANKS3"/>
    <property type="match status" value="1"/>
</dbReference>
<dbReference type="Gene3D" id="1.10.150.50">
    <property type="entry name" value="Transcription Factor, Ets-1"/>
    <property type="match status" value="1"/>
</dbReference>
<feature type="repeat" description="ANK" evidence="1">
    <location>
        <begin position="138"/>
        <end position="170"/>
    </location>
</feature>
<dbReference type="GO" id="GO:0005929">
    <property type="term" value="C:cilium"/>
    <property type="evidence" value="ECO:0007669"/>
    <property type="project" value="TreeGrafter"/>
</dbReference>
<evidence type="ECO:0000313" key="5">
    <source>
        <dbReference type="Proteomes" id="UP000694845"/>
    </source>
</evidence>
<dbReference type="GeneID" id="110989829"/>
<dbReference type="InterPro" id="IPR047238">
    <property type="entry name" value="ANKS3_SAM"/>
</dbReference>
<feature type="repeat" description="ANK" evidence="1">
    <location>
        <begin position="72"/>
        <end position="104"/>
    </location>
</feature>
<dbReference type="InterPro" id="IPR001660">
    <property type="entry name" value="SAM"/>
</dbReference>
<dbReference type="AlphaFoldDB" id="A0A8B7ZX99"/>
<accession>A0A8B7ZX99</accession>
<dbReference type="PANTHER" id="PTHR24184">
    <property type="entry name" value="SI:CH211-189E2.2"/>
    <property type="match status" value="1"/>
</dbReference>
<name>A0A8B7ZX99_ACAPL</name>
<dbReference type="Pfam" id="PF12796">
    <property type="entry name" value="Ank_2"/>
    <property type="match status" value="1"/>
</dbReference>
<evidence type="ECO:0000259" key="4">
    <source>
        <dbReference type="PROSITE" id="PS50105"/>
    </source>
</evidence>
<dbReference type="InterPro" id="IPR013761">
    <property type="entry name" value="SAM/pointed_sf"/>
</dbReference>
<gene>
    <name evidence="6" type="primary">LOC110989829</name>
</gene>
<feature type="compositionally biased region" description="Polar residues" evidence="3">
    <location>
        <begin position="247"/>
        <end position="256"/>
    </location>
</feature>
<feature type="region of interest" description="Disordered" evidence="3">
    <location>
        <begin position="234"/>
        <end position="277"/>
    </location>
</feature>
<reference evidence="6" key="1">
    <citation type="submission" date="2025-08" db="UniProtKB">
        <authorList>
            <consortium name="RefSeq"/>
        </authorList>
    </citation>
    <scope>IDENTIFICATION</scope>
</reference>
<feature type="region of interest" description="Disordered" evidence="3">
    <location>
        <begin position="400"/>
        <end position="440"/>
    </location>
</feature>
<dbReference type="Pfam" id="PF00023">
    <property type="entry name" value="Ank"/>
    <property type="match status" value="1"/>
</dbReference>
<sequence>MDYPYEASDEASESELLDKSLSMWRGWGALGEDPTFQPTPLDLHTAASIGMYDCVNAYIASGEVDINHRNRGSWTPLMYASYIGHDNVVNLLLDAGAEVDLRNEKGATALMLTASCGNESIAYFLVQQGAELENRDHKGWTTLFYATYAGHQKVVQFLLDNGANVNAREPRLGITPFMMAAAEGHEIIVNLLLEHGVDVNLKNASGETARSLALLNGHMKIIGLIDSQVMFPSSVRSESGQPPAVDLSSSDESYQRPNRPHTRSGRSKAKGPSIRDGPETLAKLLSERKGGRQGTVLQSTGNALPGDYVAYQIEEDHLSGHQVQASGRDVVPATVTDTPKLSGNGNTWLSPFPPAGVEASNDDDDPAFCISGALTIKSSNSSNSSGGGGGFAAALGLGQGGGRAGGGRGSGCHSSTDEPSSETSSFSLPPTPSSNSSEGTGAFAVALSDQLSQMISADLTRQGFGLVGDPLYAELPTVGSAGIEDHGIQASSLNVPSLTGALHTSHPRSSQSAAPTIDAYTANGIGYHSSVLPLSGDLTQDTLYSRPVDNKHYPYQDLASLLESLGLRTKYFHIFEEQDVDLRVFLTLTDSDLKEVGIKLMGPRRKMTNAIARWHSQARPFSENLEQVYADRVETAMQEMAIQLQEAMVKKGELEAQVMQERELRSVVEGCLMEDRKTYQQLLSLVSDARKLCHNMRQLYDSVRSCQTELIRRLQTGPSFIPKDVRFDSLPQQFSSQLQLDRPHRRSAESPSPPPAPDKNPLVSAITSSLITGDALLGAGQPTASLSTGTSLAGSAATVHLPATSQEGEELAKLTMKDLLSMLSQGSHQLGRAVAMATNNIDQLIDGQTVNFSPNSSGNSLP</sequence>
<evidence type="ECO:0000256" key="2">
    <source>
        <dbReference type="SAM" id="Coils"/>
    </source>
</evidence>
<dbReference type="Pfam" id="PF13637">
    <property type="entry name" value="Ank_4"/>
    <property type="match status" value="1"/>
</dbReference>
<proteinExistence type="predicted"/>
<protein>
    <submittedName>
        <fullName evidence="6">Ankyrin repeat and SAM domain-containing protein 3-like</fullName>
    </submittedName>
</protein>
<dbReference type="PRINTS" id="PR01415">
    <property type="entry name" value="ANKYRIN"/>
</dbReference>
<organism evidence="5 6">
    <name type="scientific">Acanthaster planci</name>
    <name type="common">Crown-of-thorns starfish</name>
    <dbReference type="NCBI Taxonomy" id="133434"/>
    <lineage>
        <taxon>Eukaryota</taxon>
        <taxon>Metazoa</taxon>
        <taxon>Echinodermata</taxon>
        <taxon>Eleutherozoa</taxon>
        <taxon>Asterozoa</taxon>
        <taxon>Asteroidea</taxon>
        <taxon>Valvatacea</taxon>
        <taxon>Valvatida</taxon>
        <taxon>Acanthasteridae</taxon>
        <taxon>Acanthaster</taxon>
    </lineage>
</organism>
<feature type="compositionally biased region" description="Basic residues" evidence="3">
    <location>
        <begin position="258"/>
        <end position="269"/>
    </location>
</feature>
<evidence type="ECO:0000256" key="1">
    <source>
        <dbReference type="PROSITE-ProRule" id="PRU00023"/>
    </source>
</evidence>
<keyword evidence="2" id="KW-0175">Coiled coil</keyword>
<dbReference type="InterPro" id="IPR002110">
    <property type="entry name" value="Ankyrin_rpt"/>
</dbReference>
<dbReference type="SUPFAM" id="SSF47769">
    <property type="entry name" value="SAM/Pointed domain"/>
    <property type="match status" value="1"/>
</dbReference>
<feature type="repeat" description="ANK" evidence="1">
    <location>
        <begin position="172"/>
        <end position="204"/>
    </location>
</feature>
<keyword evidence="1" id="KW-0040">ANK repeat</keyword>
<feature type="compositionally biased region" description="Gly residues" evidence="3">
    <location>
        <begin position="400"/>
        <end position="410"/>
    </location>
</feature>